<proteinExistence type="predicted"/>
<protein>
    <submittedName>
        <fullName evidence="1">Uncharacterized protein</fullName>
    </submittedName>
</protein>
<evidence type="ECO:0000313" key="1">
    <source>
        <dbReference type="EMBL" id="KAI0055622.1"/>
    </source>
</evidence>
<keyword evidence="2" id="KW-1185">Reference proteome</keyword>
<dbReference type="Proteomes" id="UP000814140">
    <property type="component" value="Unassembled WGS sequence"/>
</dbReference>
<dbReference type="EMBL" id="MU277285">
    <property type="protein sequence ID" value="KAI0055622.1"/>
    <property type="molecule type" value="Genomic_DNA"/>
</dbReference>
<reference evidence="1" key="1">
    <citation type="submission" date="2021-03" db="EMBL/GenBank/DDBJ databases">
        <authorList>
            <consortium name="DOE Joint Genome Institute"/>
            <person name="Ahrendt S."/>
            <person name="Looney B.P."/>
            <person name="Miyauchi S."/>
            <person name="Morin E."/>
            <person name="Drula E."/>
            <person name="Courty P.E."/>
            <person name="Chicoki N."/>
            <person name="Fauchery L."/>
            <person name="Kohler A."/>
            <person name="Kuo A."/>
            <person name="Labutti K."/>
            <person name="Pangilinan J."/>
            <person name="Lipzen A."/>
            <person name="Riley R."/>
            <person name="Andreopoulos W."/>
            <person name="He G."/>
            <person name="Johnson J."/>
            <person name="Barry K.W."/>
            <person name="Grigoriev I.V."/>
            <person name="Nagy L."/>
            <person name="Hibbett D."/>
            <person name="Henrissat B."/>
            <person name="Matheny P.B."/>
            <person name="Labbe J."/>
            <person name="Martin F."/>
        </authorList>
    </citation>
    <scope>NUCLEOTIDE SEQUENCE</scope>
    <source>
        <strain evidence="1">HHB10654</strain>
    </source>
</reference>
<reference evidence="1" key="2">
    <citation type="journal article" date="2022" name="New Phytol.">
        <title>Evolutionary transition to the ectomycorrhizal habit in the genomes of a hyperdiverse lineage of mushroom-forming fungi.</title>
        <authorList>
            <person name="Looney B."/>
            <person name="Miyauchi S."/>
            <person name="Morin E."/>
            <person name="Drula E."/>
            <person name="Courty P.E."/>
            <person name="Kohler A."/>
            <person name="Kuo A."/>
            <person name="LaButti K."/>
            <person name="Pangilinan J."/>
            <person name="Lipzen A."/>
            <person name="Riley R."/>
            <person name="Andreopoulos W."/>
            <person name="He G."/>
            <person name="Johnson J."/>
            <person name="Nolan M."/>
            <person name="Tritt A."/>
            <person name="Barry K.W."/>
            <person name="Grigoriev I.V."/>
            <person name="Nagy L.G."/>
            <person name="Hibbett D."/>
            <person name="Henrissat B."/>
            <person name="Matheny P.B."/>
            <person name="Labbe J."/>
            <person name="Martin F.M."/>
        </authorList>
    </citation>
    <scope>NUCLEOTIDE SEQUENCE</scope>
    <source>
        <strain evidence="1">HHB10654</strain>
    </source>
</reference>
<gene>
    <name evidence="1" type="ORF">BV25DRAFT_1736992</name>
</gene>
<evidence type="ECO:0000313" key="2">
    <source>
        <dbReference type="Proteomes" id="UP000814140"/>
    </source>
</evidence>
<accession>A0ACB8SHB7</accession>
<sequence length="872" mass="98863">MADHHVNATVKDIDDAVKIELQSAVFVDNPSLINVMFDIDPKIVDLIYDRLVAQGSYVVGTRSWAKLPRSPKNENVLYTPLTTVLNDITVACLPEWQKPDVSPSAESLTKAPTSREPSVTASLSDTFSSNPPQPNALQPAAACSTTVVDPLSDPDRILPRPQLSIEWRDEHKKSPKSMKDLISKMRPDIVATFKHTSKESSGVWWRTVHIPLEVKRRFGAVAAATQLLRYVRQALHLQHDRRFMYGLVFAKRSLALWHVDRSGALASVEFDVHNNPKKLIQVIAGLVYMDPVELGWDPTMKMYMTDKEGNLLEPPKPSYEVDPTTQNNIDHHDVPWLVTINKPGTEDATDPETEDFILWRALSLSRSEVIKGRATRVWCAWKKADMHIPRIRRPLYVFKDTWRDAERSVEGVLYLRANKANSNGQEGTGIAKMYSHGKVRINGEEDNTLVLVRKSVVHHGEPIDLLSPQADMPDKDPVDTKHLPVIEGWHKDHFRPFAGKASIPRNRIHSRIVMLSFGWPLLMFRDLVELCGAFHDAIVGHRWLYDQGILHRDISPGNILITGGPEPNRGILIDLDNACEWRTHNHIPEDERSGTLAFMSGEVITKERYQIGDDDTESGDPGVFTWPSETEPTSLPQSVRHDFHHDLESVMWTACWMGMCRQGPGQRRNVWPDDIRAQEKLKSFISVTFEQQHVANIANAKAIVMITKAKFSKDVLGAFTPYFYPLRPIANYLSQRLRLAYRRRDFTKLYDEYLSAFKGGVENCARRNDADPYFERMEKDVMDRRSKVDIRWDSPHAARFHPFGGENKRERDEAEDSSQELSGAQENSSPPSVAIAGLRPHPSSPTPKPTSKRRVVAIGQSEDLLMNDNSDE</sequence>
<name>A0ACB8SHB7_9AGAM</name>
<comment type="caution">
    <text evidence="1">The sequence shown here is derived from an EMBL/GenBank/DDBJ whole genome shotgun (WGS) entry which is preliminary data.</text>
</comment>
<organism evidence="1 2">
    <name type="scientific">Artomyces pyxidatus</name>
    <dbReference type="NCBI Taxonomy" id="48021"/>
    <lineage>
        <taxon>Eukaryota</taxon>
        <taxon>Fungi</taxon>
        <taxon>Dikarya</taxon>
        <taxon>Basidiomycota</taxon>
        <taxon>Agaricomycotina</taxon>
        <taxon>Agaricomycetes</taxon>
        <taxon>Russulales</taxon>
        <taxon>Auriscalpiaceae</taxon>
        <taxon>Artomyces</taxon>
    </lineage>
</organism>